<comment type="caution">
    <text evidence="1">The sequence shown here is derived from an EMBL/GenBank/DDBJ whole genome shotgun (WGS) entry which is preliminary data.</text>
</comment>
<keyword evidence="2" id="KW-1185">Reference proteome</keyword>
<dbReference type="Proteomes" id="UP001177260">
    <property type="component" value="Unassembled WGS sequence"/>
</dbReference>
<proteinExistence type="predicted"/>
<evidence type="ECO:0000313" key="1">
    <source>
        <dbReference type="EMBL" id="KAK1145922.1"/>
    </source>
</evidence>
<organism evidence="1 2">
    <name type="scientific">Aspergillus melleus</name>
    <dbReference type="NCBI Taxonomy" id="138277"/>
    <lineage>
        <taxon>Eukaryota</taxon>
        <taxon>Fungi</taxon>
        <taxon>Dikarya</taxon>
        <taxon>Ascomycota</taxon>
        <taxon>Pezizomycotina</taxon>
        <taxon>Eurotiomycetes</taxon>
        <taxon>Eurotiomycetidae</taxon>
        <taxon>Eurotiales</taxon>
        <taxon>Aspergillaceae</taxon>
        <taxon>Aspergillus</taxon>
        <taxon>Aspergillus subgen. Circumdati</taxon>
    </lineage>
</organism>
<protein>
    <submittedName>
        <fullName evidence="1">Uncharacterized protein</fullName>
    </submittedName>
</protein>
<reference evidence="1 2" key="1">
    <citation type="journal article" date="2023" name="ACS Omega">
        <title>Identification of the Neoaspergillic Acid Biosynthesis Gene Cluster by Establishing an In Vitro CRISPR-Ribonucleoprotein Genetic System in Aspergillus melleus.</title>
        <authorList>
            <person name="Yuan B."/>
            <person name="Grau M.F."/>
            <person name="Murata R.M."/>
            <person name="Torok T."/>
            <person name="Venkateswaran K."/>
            <person name="Stajich J.E."/>
            <person name="Wang C.C.C."/>
        </authorList>
    </citation>
    <scope>NUCLEOTIDE SEQUENCE [LARGE SCALE GENOMIC DNA]</scope>
    <source>
        <strain evidence="1 2">IMV 1140</strain>
    </source>
</reference>
<sequence>MARPTLLSTLLTSFILISSIIIPTITAAADGDASATETSCNGQPAYCDRKYSNITYLGAHDSPFVGPLPQHNQNLNVTAQLDFGIRYLQGQTHKIETDDAIRLCHTSCLLEDAGTLESFLVTVKTWLEGHPDEVLTLLLTNGDGVPVSKFDETFTKADIKKYAFVPEPASEALPIGSWPTLGEMISKGKRLVVFLDYGADVATVPYILDEFAYYFETPFGVTDRKFPNCNIDRPPNANADGRMYIVNHFLDVDILGVLIPDRLRAPRTNAVSGEGSIGAQADLCNSKHGRLANVILVDFVDQGQVMAAQHKFNGF</sequence>
<gene>
    <name evidence="1" type="ORF">N8T08_003869</name>
</gene>
<dbReference type="EMBL" id="JAOPJF010000021">
    <property type="protein sequence ID" value="KAK1145922.1"/>
    <property type="molecule type" value="Genomic_DNA"/>
</dbReference>
<evidence type="ECO:0000313" key="2">
    <source>
        <dbReference type="Proteomes" id="UP001177260"/>
    </source>
</evidence>
<name>A0ACC3B6C8_9EURO</name>
<accession>A0ACC3B6C8</accession>